<comment type="subcellular location">
    <subcellularLocation>
        <location evidence="1">Cell membrane</location>
        <topology evidence="1">Multi-pass membrane protein</topology>
    </subcellularLocation>
</comment>
<feature type="domain" description="ABC3 transporter permease C-terminal" evidence="8">
    <location>
        <begin position="287"/>
        <end position="400"/>
    </location>
</feature>
<keyword evidence="3 7" id="KW-0812">Transmembrane</keyword>
<reference evidence="11" key="1">
    <citation type="submission" date="2016-10" db="EMBL/GenBank/DDBJ databases">
        <authorList>
            <person name="Varghese N."/>
            <person name="Submissions S."/>
        </authorList>
    </citation>
    <scope>NUCLEOTIDE SEQUENCE [LARGE SCALE GENOMIC DNA]</scope>
    <source>
        <strain evidence="11">Nm44</strain>
    </source>
</reference>
<dbReference type="OrthoDB" id="4814201at2"/>
<evidence type="ECO:0000256" key="3">
    <source>
        <dbReference type="ARBA" id="ARBA00022692"/>
    </source>
</evidence>
<dbReference type="PANTHER" id="PTHR30572:SF4">
    <property type="entry name" value="ABC TRANSPORTER PERMEASE YTRF"/>
    <property type="match status" value="1"/>
</dbReference>
<evidence type="ECO:0000259" key="8">
    <source>
        <dbReference type="Pfam" id="PF02687"/>
    </source>
</evidence>
<gene>
    <name evidence="10" type="ORF">SAMN05421863_103934</name>
</gene>
<organism evidence="10 11">
    <name type="scientific">Nitrosomonas communis</name>
    <dbReference type="NCBI Taxonomy" id="44574"/>
    <lineage>
        <taxon>Bacteria</taxon>
        <taxon>Pseudomonadati</taxon>
        <taxon>Pseudomonadota</taxon>
        <taxon>Betaproteobacteria</taxon>
        <taxon>Nitrosomonadales</taxon>
        <taxon>Nitrosomonadaceae</taxon>
        <taxon>Nitrosomonas</taxon>
    </lineage>
</organism>
<dbReference type="GO" id="GO:0022857">
    <property type="term" value="F:transmembrane transporter activity"/>
    <property type="evidence" value="ECO:0007669"/>
    <property type="project" value="TreeGrafter"/>
</dbReference>
<dbReference type="Proteomes" id="UP000183287">
    <property type="component" value="Unassembled WGS sequence"/>
</dbReference>
<dbReference type="RefSeq" id="WP_074906068.1">
    <property type="nucleotide sequence ID" value="NZ_FOUB01000039.1"/>
</dbReference>
<evidence type="ECO:0000256" key="2">
    <source>
        <dbReference type="ARBA" id="ARBA00022475"/>
    </source>
</evidence>
<dbReference type="InterPro" id="IPR050250">
    <property type="entry name" value="Macrolide_Exporter_MacB"/>
</dbReference>
<feature type="transmembrane region" description="Helical" evidence="7">
    <location>
        <begin position="21"/>
        <end position="42"/>
    </location>
</feature>
<evidence type="ECO:0000256" key="6">
    <source>
        <dbReference type="ARBA" id="ARBA00038076"/>
    </source>
</evidence>
<feature type="transmembrane region" description="Helical" evidence="7">
    <location>
        <begin position="364"/>
        <end position="390"/>
    </location>
</feature>
<dbReference type="Pfam" id="PF02687">
    <property type="entry name" value="FtsX"/>
    <property type="match status" value="1"/>
</dbReference>
<evidence type="ECO:0000313" key="10">
    <source>
        <dbReference type="EMBL" id="SFM62026.1"/>
    </source>
</evidence>
<evidence type="ECO:0000256" key="7">
    <source>
        <dbReference type="SAM" id="Phobius"/>
    </source>
</evidence>
<feature type="transmembrane region" description="Helical" evidence="7">
    <location>
        <begin position="327"/>
        <end position="358"/>
    </location>
</feature>
<dbReference type="GO" id="GO:0005886">
    <property type="term" value="C:plasma membrane"/>
    <property type="evidence" value="ECO:0007669"/>
    <property type="project" value="UniProtKB-SubCell"/>
</dbReference>
<evidence type="ECO:0000259" key="9">
    <source>
        <dbReference type="Pfam" id="PF12704"/>
    </source>
</evidence>
<comment type="similarity">
    <text evidence="6">Belongs to the ABC-4 integral membrane protein family.</text>
</comment>
<dbReference type="AlphaFoldDB" id="A0A1I4SBX7"/>
<dbReference type="InterPro" id="IPR025857">
    <property type="entry name" value="MacB_PCD"/>
</dbReference>
<name>A0A1I4SBX7_9PROT</name>
<keyword evidence="4 7" id="KW-1133">Transmembrane helix</keyword>
<keyword evidence="2" id="KW-1003">Cell membrane</keyword>
<evidence type="ECO:0000256" key="1">
    <source>
        <dbReference type="ARBA" id="ARBA00004651"/>
    </source>
</evidence>
<keyword evidence="5 7" id="KW-0472">Membrane</keyword>
<accession>A0A1I4SBX7</accession>
<feature type="transmembrane region" description="Helical" evidence="7">
    <location>
        <begin position="280"/>
        <end position="306"/>
    </location>
</feature>
<dbReference type="PANTHER" id="PTHR30572">
    <property type="entry name" value="MEMBRANE COMPONENT OF TRANSPORTER-RELATED"/>
    <property type="match status" value="1"/>
</dbReference>
<evidence type="ECO:0000313" key="11">
    <source>
        <dbReference type="Proteomes" id="UP000183287"/>
    </source>
</evidence>
<evidence type="ECO:0000256" key="5">
    <source>
        <dbReference type="ARBA" id="ARBA00023136"/>
    </source>
</evidence>
<proteinExistence type="inferred from homology"/>
<protein>
    <submittedName>
        <fullName evidence="10">Putative ABC transport system permease protein</fullName>
    </submittedName>
</protein>
<sequence length="407" mass="43304">MNFLTIIGEAFHALRVNRLRTVLTMLGMIIGVAAVVLMLSIGQGAQIHINNSIASMGSHLLLVLPGATSSGGLRFGSGTVKTLTVGDAQAIAELSSIEATAPVVSGIAQLNHGPNNWSTTITGTTPDYFSVGNWSIESGAIFSEVDLRSATRVAVLGKVTAENLFGNEDPTGKIFRIANKPFLVVGVLTTKGQSLSGRDQDDNVLIPLTTAQRQILGNQFPGSIGHMLVQGKSADMMEEAEMEITRLLQQRHRISDRKENDFTVRNLTAIASVASTTAKVMAWMLGAIASISLLVGGIGIMNIMLVSVTERTREIGIRMAIGASHRAILMQFLLEAMMICILGGLTGAVLGIGGAWMISQIVDMPIVITFSMIGLAFTFVAIIGIFFGFYPANKAASLKPVEALRYE</sequence>
<dbReference type="Pfam" id="PF12704">
    <property type="entry name" value="MacB_PCD"/>
    <property type="match status" value="1"/>
</dbReference>
<dbReference type="STRING" id="44574.AAW31_16235"/>
<feature type="domain" description="MacB-like periplasmic core" evidence="9">
    <location>
        <begin position="21"/>
        <end position="246"/>
    </location>
</feature>
<evidence type="ECO:0000256" key="4">
    <source>
        <dbReference type="ARBA" id="ARBA00022989"/>
    </source>
</evidence>
<dbReference type="InterPro" id="IPR003838">
    <property type="entry name" value="ABC3_permease_C"/>
</dbReference>
<dbReference type="EMBL" id="FOUB01000039">
    <property type="protein sequence ID" value="SFM62026.1"/>
    <property type="molecule type" value="Genomic_DNA"/>
</dbReference>
<keyword evidence="11" id="KW-1185">Reference proteome</keyword>